<dbReference type="InterPro" id="IPR036034">
    <property type="entry name" value="PDZ_sf"/>
</dbReference>
<keyword evidence="5 10" id="KW-0812">Transmembrane</keyword>
<keyword evidence="3" id="KW-1003">Cell membrane</keyword>
<feature type="region of interest" description="Disordered" evidence="9">
    <location>
        <begin position="154"/>
        <end position="187"/>
    </location>
</feature>
<dbReference type="Gene3D" id="2.30.30.830">
    <property type="match status" value="1"/>
</dbReference>
<keyword evidence="7 10" id="KW-1133">Transmembrane helix</keyword>
<gene>
    <name evidence="12" type="primary">epsC</name>
    <name evidence="12" type="ORF">GAK29_04007</name>
</gene>
<dbReference type="Pfam" id="PF11356">
    <property type="entry name" value="T2SSC"/>
    <property type="match status" value="1"/>
</dbReference>
<protein>
    <submittedName>
        <fullName evidence="12">Type II secretion system protein C</fullName>
    </submittedName>
</protein>
<feature type="compositionally biased region" description="Low complexity" evidence="9">
    <location>
        <begin position="159"/>
        <end position="170"/>
    </location>
</feature>
<dbReference type="Proteomes" id="UP000490535">
    <property type="component" value="Unassembled WGS sequence"/>
</dbReference>
<dbReference type="PROSITE" id="PS50106">
    <property type="entry name" value="PDZ"/>
    <property type="match status" value="1"/>
</dbReference>
<keyword evidence="6" id="KW-0653">Protein transport</keyword>
<dbReference type="InterPro" id="IPR001478">
    <property type="entry name" value="PDZ"/>
</dbReference>
<comment type="caution">
    <text evidence="12">The sequence shown here is derived from an EMBL/GenBank/DDBJ whole genome shotgun (WGS) entry which is preliminary data.</text>
</comment>
<evidence type="ECO:0000256" key="9">
    <source>
        <dbReference type="SAM" id="MobiDB-lite"/>
    </source>
</evidence>
<sequence>MNIKEQFDNISWKKAEHLAPVALFILILALCWKLASIFWWVVAPPQVMQPEQVSLGSQQAQVPNISSFSLFNEVGSSATADDSIPMVLQGVIVSYPARFSSAVIKVKETADRYVVGETIDGTSYQLSEVYWDHIVLSQGGNNGKELRFTGLDNLYQPLPTQSSNSNTSAPPNNPEQSAPPPQNTSQNALGQAIDRMNENREQYLKNMGVNTNGGQGYEVTEQTPAALRNKLGLRSGDRILSLNGQSVGQGQSDVQLLEQAKREGKVKIEIKRGDQVMTIQQSL</sequence>
<accession>A0A833PCM6</accession>
<dbReference type="Gene3D" id="2.30.42.10">
    <property type="match status" value="1"/>
</dbReference>
<evidence type="ECO:0000256" key="5">
    <source>
        <dbReference type="ARBA" id="ARBA00022692"/>
    </source>
</evidence>
<dbReference type="AlphaFoldDB" id="A0A833PCM6"/>
<evidence type="ECO:0000313" key="13">
    <source>
        <dbReference type="Proteomes" id="UP000490535"/>
    </source>
</evidence>
<evidence type="ECO:0000256" key="7">
    <source>
        <dbReference type="ARBA" id="ARBA00022989"/>
    </source>
</evidence>
<keyword evidence="8 10" id="KW-0472">Membrane</keyword>
<reference evidence="13" key="1">
    <citation type="journal article" date="2020" name="MBio">
        <title>Horizontal gene transfer to a defensive symbiont with a reduced genome amongst a multipartite beetle microbiome.</title>
        <authorList>
            <person name="Waterworth S.C."/>
            <person name="Florez L.V."/>
            <person name="Rees E.R."/>
            <person name="Hertweck C."/>
            <person name="Kaltenpoth M."/>
            <person name="Kwan J.C."/>
        </authorList>
    </citation>
    <scope>NUCLEOTIDE SEQUENCE [LARGE SCALE GENOMIC DNA]</scope>
</reference>
<name>A0A833PCM6_ACIBZ</name>
<evidence type="ECO:0000313" key="12">
    <source>
        <dbReference type="EMBL" id="KAF1019119.1"/>
    </source>
</evidence>
<evidence type="ECO:0000256" key="1">
    <source>
        <dbReference type="ARBA" id="ARBA00004533"/>
    </source>
</evidence>
<evidence type="ECO:0000259" key="11">
    <source>
        <dbReference type="PROSITE" id="PS50106"/>
    </source>
</evidence>
<dbReference type="SUPFAM" id="SSF50156">
    <property type="entry name" value="PDZ domain-like"/>
    <property type="match status" value="1"/>
</dbReference>
<dbReference type="InterPro" id="IPR024961">
    <property type="entry name" value="T2SS_GspC_N"/>
</dbReference>
<evidence type="ECO:0000256" key="3">
    <source>
        <dbReference type="ARBA" id="ARBA00022475"/>
    </source>
</evidence>
<evidence type="ECO:0000256" key="6">
    <source>
        <dbReference type="ARBA" id="ARBA00022927"/>
    </source>
</evidence>
<proteinExistence type="predicted"/>
<evidence type="ECO:0000256" key="4">
    <source>
        <dbReference type="ARBA" id="ARBA00022519"/>
    </source>
</evidence>
<feature type="transmembrane region" description="Helical" evidence="10">
    <location>
        <begin position="21"/>
        <end position="42"/>
    </location>
</feature>
<evidence type="ECO:0000256" key="2">
    <source>
        <dbReference type="ARBA" id="ARBA00022448"/>
    </source>
</evidence>
<feature type="compositionally biased region" description="Pro residues" evidence="9">
    <location>
        <begin position="171"/>
        <end position="182"/>
    </location>
</feature>
<organism evidence="12 13">
    <name type="scientific">Acinetobacter bereziniae</name>
    <name type="common">Acinetobacter genomosp. 10</name>
    <dbReference type="NCBI Taxonomy" id="106648"/>
    <lineage>
        <taxon>Bacteria</taxon>
        <taxon>Pseudomonadati</taxon>
        <taxon>Pseudomonadota</taxon>
        <taxon>Gammaproteobacteria</taxon>
        <taxon>Moraxellales</taxon>
        <taxon>Moraxellaceae</taxon>
        <taxon>Acinetobacter</taxon>
    </lineage>
</organism>
<dbReference type="InterPro" id="IPR041489">
    <property type="entry name" value="PDZ_6"/>
</dbReference>
<dbReference type="GO" id="GO:0015031">
    <property type="term" value="P:protein transport"/>
    <property type="evidence" value="ECO:0007669"/>
    <property type="project" value="UniProtKB-KW"/>
</dbReference>
<comment type="subcellular location">
    <subcellularLocation>
        <location evidence="1">Cell inner membrane</location>
    </subcellularLocation>
</comment>
<dbReference type="Pfam" id="PF17820">
    <property type="entry name" value="PDZ_6"/>
    <property type="match status" value="1"/>
</dbReference>
<dbReference type="GO" id="GO:0005886">
    <property type="term" value="C:plasma membrane"/>
    <property type="evidence" value="ECO:0007669"/>
    <property type="project" value="UniProtKB-SubCell"/>
</dbReference>
<feature type="domain" description="PDZ" evidence="11">
    <location>
        <begin position="192"/>
        <end position="247"/>
    </location>
</feature>
<keyword evidence="2" id="KW-0813">Transport</keyword>
<keyword evidence="4" id="KW-0997">Cell inner membrane</keyword>
<dbReference type="EMBL" id="WNDP01000151">
    <property type="protein sequence ID" value="KAF1019119.1"/>
    <property type="molecule type" value="Genomic_DNA"/>
</dbReference>
<evidence type="ECO:0000256" key="8">
    <source>
        <dbReference type="ARBA" id="ARBA00023136"/>
    </source>
</evidence>
<evidence type="ECO:0000256" key="10">
    <source>
        <dbReference type="SAM" id="Phobius"/>
    </source>
</evidence>